<protein>
    <submittedName>
        <fullName evidence="3">Uncharacterized protein</fullName>
    </submittedName>
</protein>
<keyword evidence="2" id="KW-1133">Transmembrane helix</keyword>
<feature type="transmembrane region" description="Helical" evidence="2">
    <location>
        <begin position="213"/>
        <end position="236"/>
    </location>
</feature>
<feature type="compositionally biased region" description="Pro residues" evidence="1">
    <location>
        <begin position="180"/>
        <end position="194"/>
    </location>
</feature>
<evidence type="ECO:0000256" key="2">
    <source>
        <dbReference type="SAM" id="Phobius"/>
    </source>
</evidence>
<dbReference type="AlphaFoldDB" id="A0AAU6Q6M9"/>
<organism evidence="3">
    <name type="scientific">Deinococcus sp. VB142</name>
    <dbReference type="NCBI Taxonomy" id="3112952"/>
    <lineage>
        <taxon>Bacteria</taxon>
        <taxon>Thermotogati</taxon>
        <taxon>Deinococcota</taxon>
        <taxon>Deinococci</taxon>
        <taxon>Deinococcales</taxon>
        <taxon>Deinococcaceae</taxon>
        <taxon>Deinococcus</taxon>
    </lineage>
</organism>
<sequence>MDLYTYTRSVGSDYAWDVVEGRLPPPAICREISRFDNRESVHADGFSSYFVLRSEGQVYVFVRGDNMSVPEGLRDLNGRAVALFAGCTLSEQAADTLTLSDLGSTLRRRVPGLKFAETAPVPLPIGALWTAPAGGPGRRLAVLTRAGLRERFARHLEREFDRVYFYDGQLRLLSATPVAQPDPPTALPSAPPPVVQNGTRPQRTRKAARPHPLTVLTEVLLAAVLLTGLWGLTALVERPELPLASALVSGSSGVRVTGLAGTEDLLVTLLAYLALRSVLRGRGLLALALAVGVNAGLLGLRGLLSGGS</sequence>
<keyword evidence="2" id="KW-0472">Membrane</keyword>
<evidence type="ECO:0000313" key="3">
    <source>
        <dbReference type="EMBL" id="WYF46010.1"/>
    </source>
</evidence>
<keyword evidence="2" id="KW-0812">Transmembrane</keyword>
<name>A0AAU6Q6M9_9DEIO</name>
<evidence type="ECO:0000256" key="1">
    <source>
        <dbReference type="SAM" id="MobiDB-lite"/>
    </source>
</evidence>
<reference evidence="3" key="1">
    <citation type="submission" date="2024-03" db="EMBL/GenBank/DDBJ databases">
        <title>Deinococcus weizhi sp. nov., isolated from human skin.</title>
        <authorList>
            <person name="Wei Z."/>
            <person name="Tian F."/>
            <person name="Yang C."/>
            <person name="Xin L.T."/>
            <person name="Wen Z.J."/>
            <person name="Lan K.C."/>
            <person name="Yu L."/>
            <person name="Zhe W."/>
            <person name="Dan F.D."/>
            <person name="Jun W."/>
            <person name="Rui Z."/>
            <person name="Yong X.J."/>
            <person name="Ting Y."/>
            <person name="Wei X."/>
            <person name="Xu Z.G."/>
            <person name="Xin Z."/>
            <person name="Dong F.G."/>
            <person name="Ni X.M."/>
            <person name="Zheng M.G."/>
            <person name="Chun Y."/>
            <person name="Qian W.X."/>
        </authorList>
    </citation>
    <scope>NUCLEOTIDE SEQUENCE</scope>
    <source>
        <strain evidence="3">VB142</strain>
    </source>
</reference>
<feature type="transmembrane region" description="Helical" evidence="2">
    <location>
        <begin position="256"/>
        <end position="275"/>
    </location>
</feature>
<dbReference type="RefSeq" id="WP_339097400.1">
    <property type="nucleotide sequence ID" value="NZ_CP149783.1"/>
</dbReference>
<feature type="region of interest" description="Disordered" evidence="1">
    <location>
        <begin position="177"/>
        <end position="208"/>
    </location>
</feature>
<feature type="transmembrane region" description="Helical" evidence="2">
    <location>
        <begin position="284"/>
        <end position="304"/>
    </location>
</feature>
<proteinExistence type="predicted"/>
<gene>
    <name evidence="3" type="ORF">WDJ50_16440</name>
</gene>
<dbReference type="EMBL" id="CP149783">
    <property type="protein sequence ID" value="WYF46010.1"/>
    <property type="molecule type" value="Genomic_DNA"/>
</dbReference>
<accession>A0AAU6Q6M9</accession>